<dbReference type="InterPro" id="IPR013783">
    <property type="entry name" value="Ig-like_fold"/>
</dbReference>
<dbReference type="InterPro" id="IPR001769">
    <property type="entry name" value="Gingipain"/>
</dbReference>
<reference evidence="4" key="1">
    <citation type="submission" date="2020-10" db="EMBL/GenBank/DDBJ databases">
        <authorList>
            <person name="Gilroy R."/>
        </authorList>
    </citation>
    <scope>NUCLEOTIDE SEQUENCE</scope>
    <source>
        <strain evidence="4">17073</strain>
    </source>
</reference>
<dbReference type="Gene3D" id="3.40.50.1460">
    <property type="match status" value="1"/>
</dbReference>
<evidence type="ECO:0000313" key="4">
    <source>
        <dbReference type="EMBL" id="HIU39385.1"/>
    </source>
</evidence>
<gene>
    <name evidence="4" type="primary">porU</name>
    <name evidence="4" type="ORF">IAD18_06955</name>
</gene>
<dbReference type="Gene3D" id="3.40.50.10390">
    <property type="entry name" value="Gingipain r, domain 1"/>
    <property type="match status" value="1"/>
</dbReference>
<keyword evidence="1 2" id="KW-0732">Signal</keyword>
<dbReference type="AlphaFoldDB" id="A0A9D1LH57"/>
<evidence type="ECO:0000256" key="2">
    <source>
        <dbReference type="SAM" id="SignalP"/>
    </source>
</evidence>
<dbReference type="Gene3D" id="2.60.40.10">
    <property type="entry name" value="Immunoglobulins"/>
    <property type="match status" value="1"/>
</dbReference>
<dbReference type="GO" id="GO:0008234">
    <property type="term" value="F:cysteine-type peptidase activity"/>
    <property type="evidence" value="ECO:0007669"/>
    <property type="project" value="InterPro"/>
</dbReference>
<proteinExistence type="predicted"/>
<comment type="caution">
    <text evidence="4">The sequence shown here is derived from an EMBL/GenBank/DDBJ whole genome shotgun (WGS) entry which is preliminary data.</text>
</comment>
<feature type="domain" description="Gingipain" evidence="3">
    <location>
        <begin position="401"/>
        <end position="761"/>
    </location>
</feature>
<feature type="chain" id="PRO_5039117336" evidence="2">
    <location>
        <begin position="20"/>
        <end position="1105"/>
    </location>
</feature>
<accession>A0A9D1LH57</accession>
<dbReference type="InterPro" id="IPR029030">
    <property type="entry name" value="Caspase-like_dom_sf"/>
</dbReference>
<dbReference type="InterPro" id="IPR029031">
    <property type="entry name" value="Gingipain_N_sf"/>
</dbReference>
<evidence type="ECO:0000259" key="3">
    <source>
        <dbReference type="Pfam" id="PF01364"/>
    </source>
</evidence>
<dbReference type="CDD" id="cd02258">
    <property type="entry name" value="Peptidase_C25_N"/>
    <property type="match status" value="1"/>
</dbReference>
<name>A0A9D1LH57_9BACT</name>
<evidence type="ECO:0000256" key="1">
    <source>
        <dbReference type="ARBA" id="ARBA00022729"/>
    </source>
</evidence>
<dbReference type="GO" id="GO:0006508">
    <property type="term" value="P:proteolysis"/>
    <property type="evidence" value="ECO:0007669"/>
    <property type="project" value="InterPro"/>
</dbReference>
<dbReference type="NCBIfam" id="NF033707">
    <property type="entry name" value="T9SS_sortase"/>
    <property type="match status" value="1"/>
</dbReference>
<dbReference type="Proteomes" id="UP000824076">
    <property type="component" value="Unassembled WGS sequence"/>
</dbReference>
<reference evidence="4" key="2">
    <citation type="journal article" date="2021" name="PeerJ">
        <title>Extensive microbial diversity within the chicken gut microbiome revealed by metagenomics and culture.</title>
        <authorList>
            <person name="Gilroy R."/>
            <person name="Ravi A."/>
            <person name="Getino M."/>
            <person name="Pursley I."/>
            <person name="Horton D.L."/>
            <person name="Alikhan N.F."/>
            <person name="Baker D."/>
            <person name="Gharbi K."/>
            <person name="Hall N."/>
            <person name="Watson M."/>
            <person name="Adriaenssens E.M."/>
            <person name="Foster-Nyarko E."/>
            <person name="Jarju S."/>
            <person name="Secka A."/>
            <person name="Antonio M."/>
            <person name="Oren A."/>
            <person name="Chaudhuri R.R."/>
            <person name="La Ragione R."/>
            <person name="Hildebrand F."/>
            <person name="Pallen M.J."/>
        </authorList>
    </citation>
    <scope>NUCLEOTIDE SEQUENCE</scope>
    <source>
        <strain evidence="4">17073</strain>
    </source>
</reference>
<protein>
    <submittedName>
        <fullName evidence="4">Type IX secretion system sortase PorU</fullName>
    </submittedName>
</protein>
<sequence>MKKYIFLLLALLSTSYMHAKVDFKESSVLSTGKWVKIKVGRSGVYEIPYERLQEFGFTDPSRVKVFGMGGIAATEGFTDPFTDDLPQVPALHENNTIYFYARSLSQENISSSDGNFYNQLKRNTYSNDSYYFLTDNEAIELAEVPTQTNEAADASQWLDSGIDFWTHEAELTNLARSGKQFLGENFSSTGNISFTIPLPQLADGQFTVYASTGIKSSTDQTVAITVDNNEITYNDTNIFSQNESDSHAVYDVFDISGAVAADKSKNTVSVKLTTSPGNVSVGRIDYLTVGYPAVNTIPADSAQARRFYNLPTGDEGIRIANATPTTHAWIVDDSNAYPDVAYPIAEYSISIDDSGHGIFYPEISREWVELVYFDTSKKQFEPEFAEIVENQNLHASATPDMLIITTANLARQAERIADYHRTHDDMDVAVVDHNKIFNEFSSGTPDAMAYRRIAKMYYQRDSKKFRYLLLFGGGTYDNRQIFNQDKSDKLLTWQSDESSHDVNSYSSDDFFGVFSETNNSIELPIVNIAIGRIQFAVESEMKEYVDKLLDYMENIDNESSVWRNNLLFIGENGDDDIHAHQCETFVDEFEKNGNYDMNISKIYMAAYDEAMDTRHQFVNHLDAGQNFVLFVGHSSIQNMSKSTVLMDAEKASETKYAIPPIMYFSSCDVGRYDIGQVTFIDRLMLNNHGGIIAAISATRQAYTTLNGKLSDAFGKYLGRAASTYGGEMTIGRILANAKNYCNDNTKNRLKYHLLGDPAMRVRLPQNDVELTEINGIATDGETINAGLGDEITLKGHVTSIEGIDAEFNGYASIALFDSEKDYLTINYSGTEHLTDRGEILAQSGAEIVNGEFTAKLTIPGQTRLDGGIKPLRIVAVSDDKRTIVSGKCEALAISSVSEDTDPDDIAPTINSMYLNTSDFIDGDIVGQDCKVYAEVSDNRALNIATETISTSVYLSLDGETAYSPSSFTLNDGKWQVIIPLYDLPQGRHTARLVATDLAGNAAERTISFFVEAGNGYTIDMEEAAIRDMATIVVKSENGELIYENAEIRVTDDSGNILFRENAASIPFEWDGKNNDGFRLPAGVYNLYGIVDGVGTNIKKIVVTEQ</sequence>
<dbReference type="Pfam" id="PF01364">
    <property type="entry name" value="Peptidase_C25"/>
    <property type="match status" value="1"/>
</dbReference>
<feature type="signal peptide" evidence="2">
    <location>
        <begin position="1"/>
        <end position="19"/>
    </location>
</feature>
<dbReference type="EMBL" id="DVMS01000196">
    <property type="protein sequence ID" value="HIU39385.1"/>
    <property type="molecule type" value="Genomic_DNA"/>
</dbReference>
<evidence type="ECO:0000313" key="5">
    <source>
        <dbReference type="Proteomes" id="UP000824076"/>
    </source>
</evidence>
<dbReference type="SUPFAM" id="SSF52129">
    <property type="entry name" value="Caspase-like"/>
    <property type="match status" value="1"/>
</dbReference>
<organism evidence="4 5">
    <name type="scientific">Candidatus Limisoma intestinavium</name>
    <dbReference type="NCBI Taxonomy" id="2840856"/>
    <lineage>
        <taxon>Bacteria</taxon>
        <taxon>Pseudomonadati</taxon>
        <taxon>Bacteroidota</taxon>
        <taxon>Bacteroidia</taxon>
        <taxon>Bacteroidales</taxon>
        <taxon>Candidatus Limisoma</taxon>
    </lineage>
</organism>